<dbReference type="Proteomes" id="UP000517547">
    <property type="component" value="Unassembled WGS sequence"/>
</dbReference>
<proteinExistence type="predicted"/>
<name>A0A7Y8CHT3_9PSED</name>
<evidence type="ECO:0000256" key="1">
    <source>
        <dbReference type="ARBA" id="ARBA00022692"/>
    </source>
</evidence>
<feature type="domain" description="Major facilitator superfamily (MFS) profile" evidence="5">
    <location>
        <begin position="1"/>
        <end position="84"/>
    </location>
</feature>
<protein>
    <submittedName>
        <fullName evidence="6">MFS transporter</fullName>
    </submittedName>
</protein>
<dbReference type="GO" id="GO:0022857">
    <property type="term" value="F:transmembrane transporter activity"/>
    <property type="evidence" value="ECO:0007669"/>
    <property type="project" value="InterPro"/>
</dbReference>
<feature type="non-terminal residue" evidence="6">
    <location>
        <position position="1"/>
    </location>
</feature>
<comment type="caution">
    <text evidence="6">The sequence shown here is derived from an EMBL/GenBank/DDBJ whole genome shotgun (WGS) entry which is preliminary data.</text>
</comment>
<dbReference type="PANTHER" id="PTHR23539">
    <property type="entry name" value="MFS TRANSPORTER"/>
    <property type="match status" value="1"/>
</dbReference>
<dbReference type="PANTHER" id="PTHR23539:SF1">
    <property type="entry name" value="MAJOR FACILITATOR SUPERFAMILY (MFS) PROFILE DOMAIN-CONTAINING PROTEIN"/>
    <property type="match status" value="1"/>
</dbReference>
<evidence type="ECO:0000259" key="5">
    <source>
        <dbReference type="PROSITE" id="PS50850"/>
    </source>
</evidence>
<keyword evidence="3 4" id="KW-0472">Membrane</keyword>
<dbReference type="PROSITE" id="PS50850">
    <property type="entry name" value="MFS"/>
    <property type="match status" value="1"/>
</dbReference>
<dbReference type="RefSeq" id="WP_368670672.1">
    <property type="nucleotide sequence ID" value="NZ_JACAQE010000044.1"/>
</dbReference>
<dbReference type="InterPro" id="IPR036259">
    <property type="entry name" value="MFS_trans_sf"/>
</dbReference>
<evidence type="ECO:0000256" key="2">
    <source>
        <dbReference type="ARBA" id="ARBA00022989"/>
    </source>
</evidence>
<feature type="transmembrane region" description="Helical" evidence="4">
    <location>
        <begin position="48"/>
        <end position="68"/>
    </location>
</feature>
<dbReference type="AlphaFoldDB" id="A0A7Y8CHT3"/>
<dbReference type="Gene3D" id="1.20.1720.10">
    <property type="entry name" value="Multidrug resistance protein D"/>
    <property type="match status" value="1"/>
</dbReference>
<organism evidence="6 7">
    <name type="scientific">Pseudomonas gingeri</name>
    <dbReference type="NCBI Taxonomy" id="117681"/>
    <lineage>
        <taxon>Bacteria</taxon>
        <taxon>Pseudomonadati</taxon>
        <taxon>Pseudomonadota</taxon>
        <taxon>Gammaproteobacteria</taxon>
        <taxon>Pseudomonadales</taxon>
        <taxon>Pseudomonadaceae</taxon>
        <taxon>Pseudomonas</taxon>
    </lineage>
</organism>
<evidence type="ECO:0000256" key="3">
    <source>
        <dbReference type="ARBA" id="ARBA00023136"/>
    </source>
</evidence>
<accession>A0A7Y8CHT3</accession>
<evidence type="ECO:0000313" key="7">
    <source>
        <dbReference type="Proteomes" id="UP000517547"/>
    </source>
</evidence>
<dbReference type="SUPFAM" id="SSF103473">
    <property type="entry name" value="MFS general substrate transporter"/>
    <property type="match status" value="1"/>
</dbReference>
<dbReference type="Pfam" id="PF07690">
    <property type="entry name" value="MFS_1"/>
    <property type="match status" value="1"/>
</dbReference>
<evidence type="ECO:0000313" key="6">
    <source>
        <dbReference type="EMBL" id="NWC18777.1"/>
    </source>
</evidence>
<sequence>FPVIVKDLTQGTGRFNVSLGALSTVFGLGAALSSSLAGFVVQQAGYNAAFLTLAGVAAVALALLWLAMPETLEKPSFGCHTTVA</sequence>
<feature type="transmembrane region" description="Helical" evidence="4">
    <location>
        <begin position="20"/>
        <end position="41"/>
    </location>
</feature>
<evidence type="ECO:0000256" key="4">
    <source>
        <dbReference type="SAM" id="Phobius"/>
    </source>
</evidence>
<keyword evidence="2 4" id="KW-1133">Transmembrane helix</keyword>
<dbReference type="EMBL" id="JACAQE010000044">
    <property type="protein sequence ID" value="NWC18777.1"/>
    <property type="molecule type" value="Genomic_DNA"/>
</dbReference>
<keyword evidence="1 4" id="KW-0812">Transmembrane</keyword>
<reference evidence="6 7" key="1">
    <citation type="submission" date="2020-04" db="EMBL/GenBank/DDBJ databases">
        <title>Molecular characterization of pseudomonads from Agaricus bisporus reveal novel blotch 2 pathogens in Western Europe.</title>
        <authorList>
            <person name="Taparia T."/>
            <person name="Krijger M."/>
            <person name="Haynes E."/>
            <person name="Elpinstone J.G."/>
            <person name="Noble R."/>
            <person name="Van Der Wolf J."/>
        </authorList>
    </citation>
    <scope>NUCLEOTIDE SEQUENCE [LARGE SCALE GENOMIC DNA]</scope>
    <source>
        <strain evidence="6 7">IPO3738</strain>
    </source>
</reference>
<gene>
    <name evidence="6" type="ORF">HX845_34425</name>
</gene>
<dbReference type="InterPro" id="IPR020846">
    <property type="entry name" value="MFS_dom"/>
</dbReference>
<dbReference type="InterPro" id="IPR011701">
    <property type="entry name" value="MFS"/>
</dbReference>